<proteinExistence type="predicted"/>
<evidence type="ECO:0000256" key="1">
    <source>
        <dbReference type="SAM" id="MobiDB-lite"/>
    </source>
</evidence>
<feature type="compositionally biased region" description="Polar residues" evidence="1">
    <location>
        <begin position="150"/>
        <end position="163"/>
    </location>
</feature>
<evidence type="ECO:0000313" key="2">
    <source>
        <dbReference type="EMBL" id="KAK2024882.1"/>
    </source>
</evidence>
<protein>
    <submittedName>
        <fullName evidence="2">Uncharacterized protein</fullName>
    </submittedName>
</protein>
<sequence length="191" mass="20614">MNDERESQLLLASIPAHPTHSPFLPARAGDGSSRGRRALGPCLSDSSPGIQSPEWTGDRQGQAFRRAAVICITNCGCGTFGETVRGSRPAIEVESELQSQAKPSQPRARPILCMRERSGRGPQLRGRQLQLFHACCSSCRLVQIRSRYPDQTSHAGANNSQATRGGRMSAEEALASPPALIVEPLNSWQLA</sequence>
<organism evidence="2 3">
    <name type="scientific">Colletotrichum zoysiae</name>
    <dbReference type="NCBI Taxonomy" id="1216348"/>
    <lineage>
        <taxon>Eukaryota</taxon>
        <taxon>Fungi</taxon>
        <taxon>Dikarya</taxon>
        <taxon>Ascomycota</taxon>
        <taxon>Pezizomycotina</taxon>
        <taxon>Sordariomycetes</taxon>
        <taxon>Hypocreomycetidae</taxon>
        <taxon>Glomerellales</taxon>
        <taxon>Glomerellaceae</taxon>
        <taxon>Colletotrichum</taxon>
        <taxon>Colletotrichum graminicola species complex</taxon>
    </lineage>
</organism>
<evidence type="ECO:0000313" key="3">
    <source>
        <dbReference type="Proteomes" id="UP001232148"/>
    </source>
</evidence>
<dbReference type="AlphaFoldDB" id="A0AAD9LXV4"/>
<reference evidence="2" key="1">
    <citation type="submission" date="2021-06" db="EMBL/GenBank/DDBJ databases">
        <title>Comparative genomics, transcriptomics and evolutionary studies reveal genomic signatures of adaptation to plant cell wall in hemibiotrophic fungi.</title>
        <authorList>
            <consortium name="DOE Joint Genome Institute"/>
            <person name="Baroncelli R."/>
            <person name="Diaz J.F."/>
            <person name="Benocci T."/>
            <person name="Peng M."/>
            <person name="Battaglia E."/>
            <person name="Haridas S."/>
            <person name="Andreopoulos W."/>
            <person name="Labutti K."/>
            <person name="Pangilinan J."/>
            <person name="Floch G.L."/>
            <person name="Makela M.R."/>
            <person name="Henrissat B."/>
            <person name="Grigoriev I.V."/>
            <person name="Crouch J.A."/>
            <person name="De Vries R.P."/>
            <person name="Sukno S.A."/>
            <person name="Thon M.R."/>
        </authorList>
    </citation>
    <scope>NUCLEOTIDE SEQUENCE</scope>
    <source>
        <strain evidence="2">MAFF235873</strain>
    </source>
</reference>
<comment type="caution">
    <text evidence="2">The sequence shown here is derived from an EMBL/GenBank/DDBJ whole genome shotgun (WGS) entry which is preliminary data.</text>
</comment>
<dbReference type="EMBL" id="MU842952">
    <property type="protein sequence ID" value="KAK2024882.1"/>
    <property type="molecule type" value="Genomic_DNA"/>
</dbReference>
<dbReference type="Proteomes" id="UP001232148">
    <property type="component" value="Unassembled WGS sequence"/>
</dbReference>
<name>A0AAD9LXV4_9PEZI</name>
<accession>A0AAD9LXV4</accession>
<feature type="region of interest" description="Disordered" evidence="1">
    <location>
        <begin position="16"/>
        <end position="35"/>
    </location>
</feature>
<feature type="region of interest" description="Disordered" evidence="1">
    <location>
        <begin position="150"/>
        <end position="172"/>
    </location>
</feature>
<gene>
    <name evidence="2" type="ORF">LX32DRAFT_81221</name>
</gene>
<keyword evidence="3" id="KW-1185">Reference proteome</keyword>